<sequence>MIDFRLNTFLTLCKVLNYTKTAELLHITQPAVSQHIKYLENIYGVRLFKYSGKNLSLTKEGEILYKFTLAMKTSSDKIKEIISVPETENHSIRFGTTLTIGEYTMSYLLKELLLDFPNINITMDVDNTKNLLAKLGDGKIDFAILEGHFDKSEYDSMFFSLENFIGVCSSNHTFNNKEVSLPDIFQERIILREEGSGTRNIFEQILYEHNFTMKSFKQLIEIGNMGTIKELVKSNLGITFLYEEAVKSELNNGSMTKINLKDFNTKREFNYVFLKDSLHRDEYVKWYNYFTSKLKTNIYTKTSFR</sequence>
<evidence type="ECO:0000313" key="7">
    <source>
        <dbReference type="Proteomes" id="UP000601522"/>
    </source>
</evidence>
<reference evidence="6 7" key="1">
    <citation type="submission" date="2020-08" db="EMBL/GenBank/DDBJ databases">
        <title>Genome public.</title>
        <authorList>
            <person name="Liu C."/>
            <person name="Sun Q."/>
        </authorList>
    </citation>
    <scope>NUCLEOTIDE SEQUENCE [LARGE SCALE GENOMIC DNA]</scope>
    <source>
        <strain evidence="6 7">NSJ-26</strain>
    </source>
</reference>
<dbReference type="InterPro" id="IPR000847">
    <property type="entry name" value="LysR_HTH_N"/>
</dbReference>
<evidence type="ECO:0000259" key="5">
    <source>
        <dbReference type="PROSITE" id="PS50931"/>
    </source>
</evidence>
<dbReference type="PANTHER" id="PTHR30126">
    <property type="entry name" value="HTH-TYPE TRANSCRIPTIONAL REGULATOR"/>
    <property type="match status" value="1"/>
</dbReference>
<evidence type="ECO:0000256" key="3">
    <source>
        <dbReference type="ARBA" id="ARBA00023125"/>
    </source>
</evidence>
<dbReference type="InterPro" id="IPR036388">
    <property type="entry name" value="WH-like_DNA-bd_sf"/>
</dbReference>
<dbReference type="InterPro" id="IPR036390">
    <property type="entry name" value="WH_DNA-bd_sf"/>
</dbReference>
<comment type="similarity">
    <text evidence="1">Belongs to the LysR transcriptional regulatory family.</text>
</comment>
<keyword evidence="7" id="KW-1185">Reference proteome</keyword>
<name>A0A926EX75_9FIRM</name>
<dbReference type="PRINTS" id="PR00039">
    <property type="entry name" value="HTHLYSR"/>
</dbReference>
<evidence type="ECO:0000313" key="6">
    <source>
        <dbReference type="EMBL" id="MBC8591543.1"/>
    </source>
</evidence>
<evidence type="ECO:0000256" key="4">
    <source>
        <dbReference type="ARBA" id="ARBA00023163"/>
    </source>
</evidence>
<dbReference type="InterPro" id="IPR005119">
    <property type="entry name" value="LysR_subst-bd"/>
</dbReference>
<dbReference type="RefSeq" id="WP_249324405.1">
    <property type="nucleotide sequence ID" value="NZ_JACRTK010000004.1"/>
</dbReference>
<dbReference type="Proteomes" id="UP000601522">
    <property type="component" value="Unassembled WGS sequence"/>
</dbReference>
<proteinExistence type="inferred from homology"/>
<evidence type="ECO:0000256" key="1">
    <source>
        <dbReference type="ARBA" id="ARBA00009437"/>
    </source>
</evidence>
<comment type="caution">
    <text evidence="6">The sequence shown here is derived from an EMBL/GenBank/DDBJ whole genome shotgun (WGS) entry which is preliminary data.</text>
</comment>
<gene>
    <name evidence="6" type="ORF">H8689_10515</name>
</gene>
<dbReference type="Pfam" id="PF03466">
    <property type="entry name" value="LysR_substrate"/>
    <property type="match status" value="1"/>
</dbReference>
<dbReference type="SUPFAM" id="SSF53850">
    <property type="entry name" value="Periplasmic binding protein-like II"/>
    <property type="match status" value="1"/>
</dbReference>
<dbReference type="Gene3D" id="1.10.10.10">
    <property type="entry name" value="Winged helix-like DNA-binding domain superfamily/Winged helix DNA-binding domain"/>
    <property type="match status" value="1"/>
</dbReference>
<protein>
    <submittedName>
        <fullName evidence="6">LysR family transcriptional regulator</fullName>
    </submittedName>
</protein>
<keyword evidence="4" id="KW-0804">Transcription</keyword>
<dbReference type="SUPFAM" id="SSF46785">
    <property type="entry name" value="Winged helix' DNA-binding domain"/>
    <property type="match status" value="1"/>
</dbReference>
<dbReference type="PROSITE" id="PS50931">
    <property type="entry name" value="HTH_LYSR"/>
    <property type="match status" value="1"/>
</dbReference>
<dbReference type="GO" id="GO:0003700">
    <property type="term" value="F:DNA-binding transcription factor activity"/>
    <property type="evidence" value="ECO:0007669"/>
    <property type="project" value="InterPro"/>
</dbReference>
<dbReference type="GO" id="GO:0000976">
    <property type="term" value="F:transcription cis-regulatory region binding"/>
    <property type="evidence" value="ECO:0007669"/>
    <property type="project" value="TreeGrafter"/>
</dbReference>
<dbReference type="PANTHER" id="PTHR30126:SF64">
    <property type="entry name" value="HTH-TYPE TRANSCRIPTIONAL REGULATOR CITR"/>
    <property type="match status" value="1"/>
</dbReference>
<keyword evidence="2" id="KW-0805">Transcription regulation</keyword>
<organism evidence="6 7">
    <name type="scientific">Wansuia hejianensis</name>
    <dbReference type="NCBI Taxonomy" id="2763667"/>
    <lineage>
        <taxon>Bacteria</taxon>
        <taxon>Bacillati</taxon>
        <taxon>Bacillota</taxon>
        <taxon>Clostridia</taxon>
        <taxon>Lachnospirales</taxon>
        <taxon>Lachnospiraceae</taxon>
        <taxon>Wansuia</taxon>
    </lineage>
</organism>
<accession>A0A926EX75</accession>
<dbReference type="EMBL" id="JACRTK010000004">
    <property type="protein sequence ID" value="MBC8591543.1"/>
    <property type="molecule type" value="Genomic_DNA"/>
</dbReference>
<dbReference type="AlphaFoldDB" id="A0A926EX75"/>
<keyword evidence="3" id="KW-0238">DNA-binding</keyword>
<evidence type="ECO:0000256" key="2">
    <source>
        <dbReference type="ARBA" id="ARBA00023015"/>
    </source>
</evidence>
<feature type="domain" description="HTH lysR-type" evidence="5">
    <location>
        <begin position="1"/>
        <end position="58"/>
    </location>
</feature>
<dbReference type="Gene3D" id="3.40.190.10">
    <property type="entry name" value="Periplasmic binding protein-like II"/>
    <property type="match status" value="2"/>
</dbReference>
<dbReference type="Pfam" id="PF00126">
    <property type="entry name" value="HTH_1"/>
    <property type="match status" value="1"/>
</dbReference>